<reference evidence="1 2" key="1">
    <citation type="submission" date="2007-01" db="EMBL/GenBank/DDBJ databases">
        <authorList>
            <person name="Haygood M."/>
            <person name="Podell S."/>
            <person name="Anderson C."/>
            <person name="Hopkinson B."/>
            <person name="Roe K."/>
            <person name="Barbeau K."/>
            <person name="Gaasterland T."/>
            <person name="Ferriera S."/>
            <person name="Johnson J."/>
            <person name="Kravitz S."/>
            <person name="Beeson K."/>
            <person name="Sutton G."/>
            <person name="Rogers Y.-H."/>
            <person name="Friedman R."/>
            <person name="Frazier M."/>
            <person name="Venter J.C."/>
        </authorList>
    </citation>
    <scope>NUCLEOTIDE SEQUENCE [LARGE SCALE GENOMIC DNA]</scope>
    <source>
        <strain evidence="1 2">ATCC 23134</strain>
    </source>
</reference>
<keyword evidence="1" id="KW-0378">Hydrolase</keyword>
<accession>A1ZU26</accession>
<dbReference type="GO" id="GO:0008233">
    <property type="term" value="F:peptidase activity"/>
    <property type="evidence" value="ECO:0007669"/>
    <property type="project" value="UniProtKB-KW"/>
</dbReference>
<evidence type="ECO:0000313" key="2">
    <source>
        <dbReference type="Proteomes" id="UP000004095"/>
    </source>
</evidence>
<dbReference type="GO" id="GO:0006508">
    <property type="term" value="P:proteolysis"/>
    <property type="evidence" value="ECO:0007669"/>
    <property type="project" value="UniProtKB-KW"/>
</dbReference>
<dbReference type="Proteomes" id="UP000004095">
    <property type="component" value="Unassembled WGS sequence"/>
</dbReference>
<comment type="caution">
    <text evidence="1">The sequence shown here is derived from an EMBL/GenBank/DDBJ whole genome shotgun (WGS) entry which is preliminary data.</text>
</comment>
<dbReference type="RefSeq" id="WP_002701568.1">
    <property type="nucleotide sequence ID" value="NZ_AAWS01000038.1"/>
</dbReference>
<name>A1ZU26_MICM2</name>
<dbReference type="eggNOG" id="ENOG5030WA6">
    <property type="taxonomic scope" value="Bacteria"/>
</dbReference>
<keyword evidence="1" id="KW-0645">Protease</keyword>
<dbReference type="PROSITE" id="PS51257">
    <property type="entry name" value="PROKAR_LIPOPROTEIN"/>
    <property type="match status" value="1"/>
</dbReference>
<gene>
    <name evidence="1" type="ORF">M23134_06012</name>
</gene>
<protein>
    <submittedName>
        <fullName evidence="1">Extracellular protease, putative</fullName>
    </submittedName>
</protein>
<proteinExistence type="predicted"/>
<dbReference type="AlphaFoldDB" id="A1ZU26"/>
<evidence type="ECO:0000313" key="1">
    <source>
        <dbReference type="EMBL" id="EAY26139.1"/>
    </source>
</evidence>
<sequence length="148" mass="16568">MKSYLYILWVSVGMFACTSSSQTNHKQLTVTLVPEKTTYAVGEDIRLKMVVKNNADKPYKFCKWHTPFEGFRSNCLSISEVDYQGLLAKRSTPEADDYQTLKSGASTEVSFTLDKSYPITKPGTYDIQFKGNSINQLPSSATVTITVK</sequence>
<dbReference type="Gene3D" id="2.60.40.2970">
    <property type="match status" value="1"/>
</dbReference>
<dbReference type="EMBL" id="AAWS01000038">
    <property type="protein sequence ID" value="EAY26139.1"/>
    <property type="molecule type" value="Genomic_DNA"/>
</dbReference>
<dbReference type="OrthoDB" id="711001at2"/>
<organism evidence="1 2">
    <name type="scientific">Microscilla marina ATCC 23134</name>
    <dbReference type="NCBI Taxonomy" id="313606"/>
    <lineage>
        <taxon>Bacteria</taxon>
        <taxon>Pseudomonadati</taxon>
        <taxon>Bacteroidota</taxon>
        <taxon>Cytophagia</taxon>
        <taxon>Cytophagales</taxon>
        <taxon>Microscillaceae</taxon>
        <taxon>Microscilla</taxon>
    </lineage>
</organism>
<keyword evidence="2" id="KW-1185">Reference proteome</keyword>